<dbReference type="EMBL" id="LT559120">
    <property type="protein sequence ID" value="SAP16335.1"/>
    <property type="molecule type" value="Genomic_DNA"/>
</dbReference>
<reference evidence="1" key="1">
    <citation type="submission" date="2016-04" db="EMBL/GenBank/DDBJ databases">
        <authorList>
            <person name="Evans L.H."/>
            <person name="Alamgir A."/>
            <person name="Owens N."/>
            <person name="Weber N.D."/>
            <person name="Virtaneva K."/>
            <person name="Barbian K."/>
            <person name="Babar A."/>
            <person name="Rosenke K."/>
        </authorList>
    </citation>
    <scope>NUCLEOTIDE SEQUENCE</scope>
    <source>
        <strain evidence="1">Nono1</strain>
    </source>
</reference>
<dbReference type="Gene3D" id="2.60.120.40">
    <property type="match status" value="1"/>
</dbReference>
<dbReference type="SUPFAM" id="SSF49842">
    <property type="entry name" value="TNF-like"/>
    <property type="match status" value="1"/>
</dbReference>
<dbReference type="InterPro" id="IPR008983">
    <property type="entry name" value="Tumour_necrosis_fac-like_dom"/>
</dbReference>
<dbReference type="AlphaFoldDB" id="A0A1M4BKY7"/>
<organism evidence="1">
    <name type="scientific">Nonomuraea gerenzanensis</name>
    <dbReference type="NCBI Taxonomy" id="93944"/>
    <lineage>
        <taxon>Bacteria</taxon>
        <taxon>Bacillati</taxon>
        <taxon>Actinomycetota</taxon>
        <taxon>Actinomycetes</taxon>
        <taxon>Streptosporangiales</taxon>
        <taxon>Streptosporangiaceae</taxon>
        <taxon>Nonomuraea</taxon>
    </lineage>
</organism>
<proteinExistence type="predicted"/>
<dbReference type="RefSeq" id="WP_225267181.1">
    <property type="nucleotide sequence ID" value="NZ_CP084058.1"/>
</dbReference>
<gene>
    <name evidence="1" type="ORF">BN4615_P10998</name>
</gene>
<accession>A0A1M4BKY7</accession>
<sequence>MAMLPSPRTWTVGELLTASKLNTDLRDGLNFLLAPPLAMLVKSGTQSIPNNTATAVTWETEQIDRDGGHSTSSQTSRYVCQTTGWYQIVGTVRWTNLVTGGELRAAQFRKNGSSYLPGSSNATKSGATSVYTVQVVTTLVQLVVSDYVELIVQQDSGGAMNVLDTWNSGPDTNMCVRWVSA</sequence>
<protein>
    <submittedName>
        <fullName evidence="1">Uncharacterized protein</fullName>
    </submittedName>
</protein>
<name>A0A1M4BKY7_9ACTN</name>
<evidence type="ECO:0000313" key="1">
    <source>
        <dbReference type="EMBL" id="SAP16335.1"/>
    </source>
</evidence>